<keyword evidence="7" id="KW-0255">Endonuclease</keyword>
<dbReference type="Pfam" id="PF00078">
    <property type="entry name" value="RVT_1"/>
    <property type="match status" value="1"/>
</dbReference>
<keyword evidence="14" id="KW-1185">Reference proteome</keyword>
<keyword evidence="9" id="KW-0695">RNA-directed DNA polymerase</keyword>
<evidence type="ECO:0000256" key="1">
    <source>
        <dbReference type="ARBA" id="ARBA00010879"/>
    </source>
</evidence>
<sequence>MCVTVRRQETNEALRNALEILQRGPRIRCGVGILWGIRVLPRYARESPDVIKNTRSYTSDKRSPLFSVQERSVTLCGSLSASVEILPLWKNLVWGYALMGLFLLAIPLQDSAVLHRAHGLKCPPTPIPVVKDKGSTHKASNITYDVNSPVHTHPPSVLPSSVLAGSSSFCARPPIRLEFPTFGDSCETAEVLNFIEQCENFLEIRPLPSLELIGTLSTVLRGPAQSWWKAEKAKVTDWQSFKKAFMSAFLSDDYLSEVEEKLRTLVQQPRQCLRDFAYDYRALCLKWKPEISEEDLVNRILNNINPRVAGCLRGTVNTVEQLVKVGSLVEKDCMGVKDYWQKVSTQGSKEKAKKSAERTNTKNLAGVTLAQPHSVTSLLIVPVRVNGQEVKAVIDRGSSYTLMQENLWKQLKMDTPSVIASTPQRFIMADGTIHQSRDLQNLHYQWHDQECTLDTYILKNTHLAFPLIAGLDFLTATGAVLEVGQGRYGLRSGKGYTYYPFLPSQIPAGPTTQSGQAHFLTTAKLNLYYALPPTGRVPELMSFTPEISQWDSDNQEELLKLITTWPRTTSNILGRTSVVQHKITLTDDIPFKSRAYRVSPIKKQIIEEQVDQMLQDDIIEPSFSPWSSPVVLVPKPDGSYRFCVDYRRLNSKTVPDAYPMPFIHDILESLEGASWFSALDLQSGYWQMEMEEMSKEKTAFITTKGLFQFKSMPYGLRNSAATFQRLMERVLTDLRGKICLVYIDDIIIYSKTLEQHIQHLNTVFQKLTQANLTLNMKKCHFFKRQLKFLGHIVSGKGVEIDPEKTRAVAEFPPPQDLKALQRFLGLAGWYHKFIPHFADITAPLNHLKKKGVKWDWTQECQHSMQTLKQALQNSPVLIQPDLNKAFQVHTDASDLGLGAILTQQSEEGEKVVAYASRTLTGAEQNYSTSEKECLAVVWAVEKWRHYLEGRPFDVFTDHAALAWAFNCPKTSSRLTRWTPRLQQFSFQVHHRKGCLNTGPDALSRVYEPPSNKAVPCLSISSHHMRTLPHSLEEIAKAQRSENVSTHIQSSIQPRGHLGQLKTLLKVLEVAWWPSVRKDVWEYVKSCEWVEMFPLRDAKTQKIVKILREEIFTRWGVPKHLVSDRGPQFTSSLLGDLCKAWGCVQKLTTSYHPQANLTERINRTVKTMIAAYVGKLHQTWDQWLPEFRYAINTAQQESTGKTPAELMLGRQLLGPLERLIHRPPSPDQAAYTLVERQNVMAEEVKNRMRMSQAKQARYYNYRRKNAQFQPGDLVWLKTHPLSSTSNKFSAKLAPKVLPRYARESPDVIKNTRSYTSDKRSPLFSVQERSSVVHCLPPWKYCLCGKISFGVTHLWDCFSWRFRYRTALFFIVLTDSNAHR</sequence>
<evidence type="ECO:0000256" key="5">
    <source>
        <dbReference type="ARBA" id="ARBA00022695"/>
    </source>
</evidence>
<evidence type="ECO:0000256" key="2">
    <source>
        <dbReference type="ARBA" id="ARBA00012180"/>
    </source>
</evidence>
<reference evidence="13 14" key="1">
    <citation type="submission" date="2022-01" db="EMBL/GenBank/DDBJ databases">
        <title>A high-quality chromosome-level genome assembly of rohu carp, Labeo rohita.</title>
        <authorList>
            <person name="Arick M.A. II"/>
            <person name="Hsu C.-Y."/>
            <person name="Magbanua Z."/>
            <person name="Pechanova O."/>
            <person name="Grover C."/>
            <person name="Miller E."/>
            <person name="Thrash A."/>
            <person name="Ezzel L."/>
            <person name="Alam S."/>
            <person name="Benzie J."/>
            <person name="Hamilton M."/>
            <person name="Karsi A."/>
            <person name="Lawrence M.L."/>
            <person name="Peterson D.G."/>
        </authorList>
    </citation>
    <scope>NUCLEOTIDE SEQUENCE [LARGE SCALE GENOMIC DNA]</scope>
    <source>
        <strain evidence="14">BAU-BD-2019</strain>
        <tissue evidence="13">Blood</tissue>
    </source>
</reference>
<dbReference type="Pfam" id="PF17921">
    <property type="entry name" value="Integrase_H2C2"/>
    <property type="match status" value="1"/>
</dbReference>
<dbReference type="InterPro" id="IPR012337">
    <property type="entry name" value="RNaseH-like_sf"/>
</dbReference>
<evidence type="ECO:0000256" key="10">
    <source>
        <dbReference type="ARBA" id="ARBA00039658"/>
    </source>
</evidence>
<keyword evidence="4" id="KW-0808">Transferase</keyword>
<dbReference type="Pfam" id="PF17917">
    <property type="entry name" value="RT_RNaseH"/>
    <property type="match status" value="1"/>
</dbReference>
<comment type="similarity">
    <text evidence="1">Belongs to the beta type-B retroviral polymerase family. HERV class-II K(HML-2) pol subfamily.</text>
</comment>
<name>A0ABQ8L4D6_LABRO</name>
<dbReference type="CDD" id="cd00303">
    <property type="entry name" value="retropepsin_like"/>
    <property type="match status" value="1"/>
</dbReference>
<dbReference type="CDD" id="cd01647">
    <property type="entry name" value="RT_LTR"/>
    <property type="match status" value="1"/>
</dbReference>
<dbReference type="InterPro" id="IPR036397">
    <property type="entry name" value="RNaseH_sf"/>
</dbReference>
<dbReference type="PROSITE" id="PS50878">
    <property type="entry name" value="RT_POL"/>
    <property type="match status" value="1"/>
</dbReference>
<evidence type="ECO:0000256" key="4">
    <source>
        <dbReference type="ARBA" id="ARBA00022679"/>
    </source>
</evidence>
<dbReference type="PANTHER" id="PTHR37984:SF5">
    <property type="entry name" value="PROTEIN NYNRIN-LIKE"/>
    <property type="match status" value="1"/>
</dbReference>
<dbReference type="PANTHER" id="PTHR37984">
    <property type="entry name" value="PROTEIN CBG26694"/>
    <property type="match status" value="1"/>
</dbReference>
<dbReference type="SUPFAM" id="SSF50630">
    <property type="entry name" value="Acid proteases"/>
    <property type="match status" value="1"/>
</dbReference>
<dbReference type="InterPro" id="IPR041588">
    <property type="entry name" value="Integrase_H2C2"/>
</dbReference>
<feature type="domain" description="Reverse transcriptase" evidence="11">
    <location>
        <begin position="614"/>
        <end position="793"/>
    </location>
</feature>
<evidence type="ECO:0000256" key="7">
    <source>
        <dbReference type="ARBA" id="ARBA00022759"/>
    </source>
</evidence>
<dbReference type="InterPro" id="IPR000477">
    <property type="entry name" value="RT_dom"/>
</dbReference>
<organism evidence="13 14">
    <name type="scientific">Labeo rohita</name>
    <name type="common">Indian major carp</name>
    <name type="synonym">Cyprinus rohita</name>
    <dbReference type="NCBI Taxonomy" id="84645"/>
    <lineage>
        <taxon>Eukaryota</taxon>
        <taxon>Metazoa</taxon>
        <taxon>Chordata</taxon>
        <taxon>Craniata</taxon>
        <taxon>Vertebrata</taxon>
        <taxon>Euteleostomi</taxon>
        <taxon>Actinopterygii</taxon>
        <taxon>Neopterygii</taxon>
        <taxon>Teleostei</taxon>
        <taxon>Ostariophysi</taxon>
        <taxon>Cypriniformes</taxon>
        <taxon>Cyprinidae</taxon>
        <taxon>Labeoninae</taxon>
        <taxon>Labeonini</taxon>
        <taxon>Labeo</taxon>
    </lineage>
</organism>
<protein>
    <recommendedName>
        <fullName evidence="10">Gypsy retrotransposon integrase-like protein 1</fullName>
        <ecNumber evidence="3">2.7.7.49</ecNumber>
        <ecNumber evidence="2">3.1.26.4</ecNumber>
    </recommendedName>
</protein>
<dbReference type="SUPFAM" id="SSF56672">
    <property type="entry name" value="DNA/RNA polymerases"/>
    <property type="match status" value="1"/>
</dbReference>
<dbReference type="Gene3D" id="2.40.70.10">
    <property type="entry name" value="Acid Proteases"/>
    <property type="match status" value="1"/>
</dbReference>
<evidence type="ECO:0000259" key="11">
    <source>
        <dbReference type="PROSITE" id="PS50878"/>
    </source>
</evidence>
<dbReference type="InterPro" id="IPR043128">
    <property type="entry name" value="Rev_trsase/Diguanyl_cyclase"/>
</dbReference>
<evidence type="ECO:0000256" key="9">
    <source>
        <dbReference type="ARBA" id="ARBA00022918"/>
    </source>
</evidence>
<dbReference type="InterPro" id="IPR001584">
    <property type="entry name" value="Integrase_cat-core"/>
</dbReference>
<gene>
    <name evidence="13" type="ORF">H4Q32_024715</name>
</gene>
<dbReference type="SUPFAM" id="SSF53098">
    <property type="entry name" value="Ribonuclease H-like"/>
    <property type="match status" value="1"/>
</dbReference>
<dbReference type="InterPro" id="IPR005162">
    <property type="entry name" value="Retrotrans_gag_dom"/>
</dbReference>
<evidence type="ECO:0000256" key="8">
    <source>
        <dbReference type="ARBA" id="ARBA00022801"/>
    </source>
</evidence>
<keyword evidence="8" id="KW-0378">Hydrolase</keyword>
<evidence type="ECO:0000313" key="13">
    <source>
        <dbReference type="EMBL" id="KAI2644817.1"/>
    </source>
</evidence>
<dbReference type="EMBL" id="JACTAM010002430">
    <property type="protein sequence ID" value="KAI2644817.1"/>
    <property type="molecule type" value="Genomic_DNA"/>
</dbReference>
<dbReference type="Pfam" id="PF03732">
    <property type="entry name" value="Retrotrans_gag"/>
    <property type="match status" value="1"/>
</dbReference>
<dbReference type="PROSITE" id="PS50994">
    <property type="entry name" value="INTEGRASE"/>
    <property type="match status" value="1"/>
</dbReference>
<keyword evidence="6" id="KW-0540">Nuclease</keyword>
<dbReference type="Gene3D" id="3.10.10.10">
    <property type="entry name" value="HIV Type 1 Reverse Transcriptase, subunit A, domain 1"/>
    <property type="match status" value="1"/>
</dbReference>
<dbReference type="InterPro" id="IPR041373">
    <property type="entry name" value="RT_RNaseH"/>
</dbReference>
<dbReference type="InterPro" id="IPR043502">
    <property type="entry name" value="DNA/RNA_pol_sf"/>
</dbReference>
<proteinExistence type="inferred from homology"/>
<dbReference type="EC" id="2.7.7.49" evidence="3"/>
<dbReference type="Gene3D" id="3.30.420.10">
    <property type="entry name" value="Ribonuclease H-like superfamily/Ribonuclease H"/>
    <property type="match status" value="1"/>
</dbReference>
<feature type="domain" description="Integrase catalytic" evidence="12">
    <location>
        <begin position="1049"/>
        <end position="1210"/>
    </location>
</feature>
<evidence type="ECO:0000256" key="6">
    <source>
        <dbReference type="ARBA" id="ARBA00022722"/>
    </source>
</evidence>
<evidence type="ECO:0000256" key="3">
    <source>
        <dbReference type="ARBA" id="ARBA00012493"/>
    </source>
</evidence>
<dbReference type="Pfam" id="PF13650">
    <property type="entry name" value="Asp_protease_2"/>
    <property type="match status" value="1"/>
</dbReference>
<dbReference type="Proteomes" id="UP000830375">
    <property type="component" value="Unassembled WGS sequence"/>
</dbReference>
<dbReference type="Gene3D" id="1.10.340.70">
    <property type="match status" value="1"/>
</dbReference>
<dbReference type="EC" id="3.1.26.4" evidence="2"/>
<evidence type="ECO:0000313" key="14">
    <source>
        <dbReference type="Proteomes" id="UP000830375"/>
    </source>
</evidence>
<evidence type="ECO:0000259" key="12">
    <source>
        <dbReference type="PROSITE" id="PS50994"/>
    </source>
</evidence>
<dbReference type="CDD" id="cd09274">
    <property type="entry name" value="RNase_HI_RT_Ty3"/>
    <property type="match status" value="1"/>
</dbReference>
<keyword evidence="5" id="KW-0548">Nucleotidyltransferase</keyword>
<comment type="caution">
    <text evidence="13">The sequence shown here is derived from an EMBL/GenBank/DDBJ whole genome shotgun (WGS) entry which is preliminary data.</text>
</comment>
<dbReference type="Gene3D" id="3.30.70.270">
    <property type="match status" value="2"/>
</dbReference>
<accession>A0ABQ8L4D6</accession>
<dbReference type="InterPro" id="IPR021109">
    <property type="entry name" value="Peptidase_aspartic_dom_sf"/>
</dbReference>
<dbReference type="InterPro" id="IPR050951">
    <property type="entry name" value="Retrovirus_Pol_polyprotein"/>
</dbReference>